<name>A0A3E0ERU8_9FLAO</name>
<dbReference type="Pfam" id="PF13715">
    <property type="entry name" value="CarbopepD_reg_2"/>
    <property type="match status" value="1"/>
</dbReference>
<dbReference type="SUPFAM" id="SSF49464">
    <property type="entry name" value="Carboxypeptidase regulatory domain-like"/>
    <property type="match status" value="1"/>
</dbReference>
<keyword evidence="1" id="KW-0378">Hydrolase</keyword>
<keyword evidence="1" id="KW-0121">Carboxypeptidase</keyword>
<evidence type="ECO:0000313" key="1">
    <source>
        <dbReference type="EMBL" id="REH00381.1"/>
    </source>
</evidence>
<dbReference type="EMBL" id="QUNI01000003">
    <property type="protein sequence ID" value="REH00381.1"/>
    <property type="molecule type" value="Genomic_DNA"/>
</dbReference>
<accession>A0A3E0ERU8</accession>
<dbReference type="InterPro" id="IPR008969">
    <property type="entry name" value="CarboxyPept-like_regulatory"/>
</dbReference>
<dbReference type="Proteomes" id="UP000257136">
    <property type="component" value="Unassembled WGS sequence"/>
</dbReference>
<proteinExistence type="predicted"/>
<reference evidence="1 2" key="1">
    <citation type="submission" date="2018-08" db="EMBL/GenBank/DDBJ databases">
        <title>Genomic Encyclopedia of Archaeal and Bacterial Type Strains, Phase II (KMG-II): from individual species to whole genera.</title>
        <authorList>
            <person name="Goeker M."/>
        </authorList>
    </citation>
    <scope>NUCLEOTIDE SEQUENCE [LARGE SCALE GENOMIC DNA]</scope>
    <source>
        <strain evidence="1 2">DSM 100880</strain>
    </source>
</reference>
<comment type="caution">
    <text evidence="1">The sequence shown here is derived from an EMBL/GenBank/DDBJ whole genome shotgun (WGS) entry which is preliminary data.</text>
</comment>
<evidence type="ECO:0000313" key="2">
    <source>
        <dbReference type="Proteomes" id="UP000257136"/>
    </source>
</evidence>
<gene>
    <name evidence="1" type="ORF">C8P67_103365</name>
</gene>
<dbReference type="AlphaFoldDB" id="A0A3E0ERU8"/>
<dbReference type="GO" id="GO:0004180">
    <property type="term" value="F:carboxypeptidase activity"/>
    <property type="evidence" value="ECO:0007669"/>
    <property type="project" value="UniProtKB-KW"/>
</dbReference>
<sequence>MWDWLLNLMKISCTMKNKVIVFFIFLGQFQFIGAQTNVEKWINGQVTTNNVSPVEGVNITNTSSKIMVVSDAYGHFSILSKEGDILSFSAINYEPLRKFINKKEFNIGSIAVDLTPKRIELNEVIVNKHSNITAENLGIIPKDQVKLTTAERRLQTAGDFKPIHLLSLLGGALAVDPILNAISGRTKMLKKELSIEKKEFLMVKLENLFDDKYYIETLKIPAEFIKGFQYYCIEDVDFARSLKDKNKTMSMFLIVGLASEFNKMQLQDK</sequence>
<keyword evidence="2" id="KW-1185">Reference proteome</keyword>
<organism evidence="1 2">
    <name type="scientific">Flavobacterium aquicola</name>
    <dbReference type="NCBI Taxonomy" id="1682742"/>
    <lineage>
        <taxon>Bacteria</taxon>
        <taxon>Pseudomonadati</taxon>
        <taxon>Bacteroidota</taxon>
        <taxon>Flavobacteriia</taxon>
        <taxon>Flavobacteriales</taxon>
        <taxon>Flavobacteriaceae</taxon>
        <taxon>Flavobacterium</taxon>
    </lineage>
</organism>
<keyword evidence="1" id="KW-0645">Protease</keyword>
<protein>
    <submittedName>
        <fullName evidence="1">Carboxypeptidase-like protein</fullName>
    </submittedName>
</protein>